<reference evidence="2" key="2">
    <citation type="submission" date="2017-11" db="EMBL/GenBank/DDBJ databases">
        <title>Coralsnake Venomics: Analyses of Venom Gland Transcriptomes and Proteomes of Six Brazilian Taxa.</title>
        <authorList>
            <person name="Aird S.D."/>
            <person name="Jorge da Silva N."/>
            <person name="Qiu L."/>
            <person name="Villar-Briones A."/>
            <person name="Aparecida-Saddi V."/>
            <person name="Campos-Telles M.P."/>
            <person name="Grau M."/>
            <person name="Mikheyev A.S."/>
        </authorList>
    </citation>
    <scope>NUCLEOTIDE SEQUENCE</scope>
    <source>
        <tissue evidence="2">Venom_gland</tissue>
    </source>
</reference>
<dbReference type="AlphaFoldDB" id="A0A2D4GUL5"/>
<sequence length="114" mass="13386">MAQFDKYCSWLSLWTSLCALCFPSPPPHNTNCKDVQIWAGYISFYSITVFFFTKEVRYMFAHNQLRKWIVPLTSIFHSKHVAKHDIGWESSVDWPSKHKNCCIKGYKVCLQEST</sequence>
<feature type="signal peptide" evidence="1">
    <location>
        <begin position="1"/>
        <end position="23"/>
    </location>
</feature>
<name>A0A2D4GUL5_MICCO</name>
<feature type="chain" id="PRO_5013844340" evidence="1">
    <location>
        <begin position="24"/>
        <end position="114"/>
    </location>
</feature>
<protein>
    <submittedName>
        <fullName evidence="2">Uncharacterized protein</fullName>
    </submittedName>
</protein>
<organism evidence="2">
    <name type="scientific">Micrurus corallinus</name>
    <name type="common">Brazilian coral snake</name>
    <dbReference type="NCBI Taxonomy" id="54390"/>
    <lineage>
        <taxon>Eukaryota</taxon>
        <taxon>Metazoa</taxon>
        <taxon>Chordata</taxon>
        <taxon>Craniata</taxon>
        <taxon>Vertebrata</taxon>
        <taxon>Euteleostomi</taxon>
        <taxon>Lepidosauria</taxon>
        <taxon>Squamata</taxon>
        <taxon>Bifurcata</taxon>
        <taxon>Unidentata</taxon>
        <taxon>Episquamata</taxon>
        <taxon>Toxicofera</taxon>
        <taxon>Serpentes</taxon>
        <taxon>Colubroidea</taxon>
        <taxon>Elapidae</taxon>
        <taxon>Elapinae</taxon>
        <taxon>Micrurus</taxon>
    </lineage>
</organism>
<evidence type="ECO:0000256" key="1">
    <source>
        <dbReference type="SAM" id="SignalP"/>
    </source>
</evidence>
<keyword evidence="1" id="KW-0732">Signal</keyword>
<reference evidence="2" key="1">
    <citation type="submission" date="2017-07" db="EMBL/GenBank/DDBJ databases">
        <authorList>
            <person name="Mikheyev A."/>
            <person name="Grau M."/>
        </authorList>
    </citation>
    <scope>NUCLEOTIDE SEQUENCE</scope>
    <source>
        <tissue evidence="2">Venom_gland</tissue>
    </source>
</reference>
<evidence type="ECO:0000313" key="2">
    <source>
        <dbReference type="EMBL" id="LAA63196.1"/>
    </source>
</evidence>
<proteinExistence type="predicted"/>
<dbReference type="EMBL" id="IACJ01153116">
    <property type="protein sequence ID" value="LAA63196.1"/>
    <property type="molecule type" value="Transcribed_RNA"/>
</dbReference>
<accession>A0A2D4GUL5</accession>